<dbReference type="SUPFAM" id="SSF56281">
    <property type="entry name" value="Metallo-hydrolase/oxidoreductase"/>
    <property type="match status" value="1"/>
</dbReference>
<dbReference type="Pfam" id="PF00753">
    <property type="entry name" value="Lactamase_B"/>
    <property type="match status" value="1"/>
</dbReference>
<evidence type="ECO:0000313" key="4">
    <source>
        <dbReference type="Proteomes" id="UP000230093"/>
    </source>
</evidence>
<proteinExistence type="predicted"/>
<reference evidence="4" key="1">
    <citation type="submission" date="2017-09" db="EMBL/GenBank/DDBJ databases">
        <title>Depth-based differentiation of microbial function through sediment-hosted aquifers and enrichment of novel symbionts in the deep terrestrial subsurface.</title>
        <authorList>
            <person name="Probst A.J."/>
            <person name="Ladd B."/>
            <person name="Jarett J.K."/>
            <person name="Geller-Mcgrath D.E."/>
            <person name="Sieber C.M.K."/>
            <person name="Emerson J.B."/>
            <person name="Anantharaman K."/>
            <person name="Thomas B.C."/>
            <person name="Malmstrom R."/>
            <person name="Stieglmeier M."/>
            <person name="Klingl A."/>
            <person name="Woyke T."/>
            <person name="Ryan C.M."/>
            <person name="Banfield J.F."/>
        </authorList>
    </citation>
    <scope>NUCLEOTIDE SEQUENCE [LARGE SCALE GENOMIC DNA]</scope>
</reference>
<dbReference type="CDD" id="cd07731">
    <property type="entry name" value="ComA-like_MBL-fold"/>
    <property type="match status" value="1"/>
</dbReference>
<dbReference type="InterPro" id="IPR035681">
    <property type="entry name" value="ComA-like_MBL"/>
</dbReference>
<organism evidence="3 4">
    <name type="scientific">Candidatus Beckwithbacteria bacterium CG10_big_fil_rev_8_21_14_0_10_34_10</name>
    <dbReference type="NCBI Taxonomy" id="1974495"/>
    <lineage>
        <taxon>Bacteria</taxon>
        <taxon>Candidatus Beckwithiibacteriota</taxon>
    </lineage>
</organism>
<name>A0A2H0W9S1_9BACT</name>
<protein>
    <recommendedName>
        <fullName evidence="2">Metallo-beta-lactamase domain-containing protein</fullName>
    </recommendedName>
</protein>
<evidence type="ECO:0000259" key="2">
    <source>
        <dbReference type="SMART" id="SM00849"/>
    </source>
</evidence>
<keyword evidence="1" id="KW-1133">Transmembrane helix</keyword>
<dbReference type="Proteomes" id="UP000230093">
    <property type="component" value="Unassembled WGS sequence"/>
</dbReference>
<evidence type="ECO:0000256" key="1">
    <source>
        <dbReference type="SAM" id="Phobius"/>
    </source>
</evidence>
<sequence length="272" mass="30856">MASLKKYIVVVLASILLLPFFFVFYWPENNLQLIGCNVGQGDAFLLTKGFNQVLIDGGPDSKVLSCLNENLPFWDRKIELIINSHPDKDHLAGLVDVLSFYKIEQIITNGVEVDRDIFKAFMALVKKKNIPVFKAKKGDKIKFSNLEFDFYWPEEKVLGAEAYKVKTNEQSLVFLLKYQGKKALFTGDISSQEEKVLAKNDLIPRVDVLKIAHHGSKYSTSSEFLEKVNPKIAIISVGENSWGHPTKEILDKLKALGVKVFRTDEDKVKIKF</sequence>
<dbReference type="InterPro" id="IPR052159">
    <property type="entry name" value="Competence_DNA_uptake"/>
</dbReference>
<dbReference type="EMBL" id="PEZT01000031">
    <property type="protein sequence ID" value="PIS08678.1"/>
    <property type="molecule type" value="Genomic_DNA"/>
</dbReference>
<evidence type="ECO:0000313" key="3">
    <source>
        <dbReference type="EMBL" id="PIS08678.1"/>
    </source>
</evidence>
<dbReference type="SMART" id="SM00849">
    <property type="entry name" value="Lactamase_B"/>
    <property type="match status" value="1"/>
</dbReference>
<dbReference type="InterPro" id="IPR036866">
    <property type="entry name" value="RibonucZ/Hydroxyglut_hydro"/>
</dbReference>
<feature type="domain" description="Metallo-beta-lactamase" evidence="2">
    <location>
        <begin position="40"/>
        <end position="239"/>
    </location>
</feature>
<keyword evidence="1" id="KW-0472">Membrane</keyword>
<comment type="caution">
    <text evidence="3">The sequence shown here is derived from an EMBL/GenBank/DDBJ whole genome shotgun (WGS) entry which is preliminary data.</text>
</comment>
<accession>A0A2H0W9S1</accession>
<gene>
    <name evidence="3" type="ORF">COT75_05475</name>
</gene>
<dbReference type="InterPro" id="IPR001279">
    <property type="entry name" value="Metallo-B-lactamas"/>
</dbReference>
<dbReference type="AlphaFoldDB" id="A0A2H0W9S1"/>
<dbReference type="Gene3D" id="3.60.15.10">
    <property type="entry name" value="Ribonuclease Z/Hydroxyacylglutathione hydrolase-like"/>
    <property type="match status" value="1"/>
</dbReference>
<dbReference type="PANTHER" id="PTHR30619">
    <property type="entry name" value="DNA INTERNALIZATION/COMPETENCE PROTEIN COMEC/REC2"/>
    <property type="match status" value="1"/>
</dbReference>
<dbReference type="PANTHER" id="PTHR30619:SF1">
    <property type="entry name" value="RECOMBINATION PROTEIN 2"/>
    <property type="match status" value="1"/>
</dbReference>
<feature type="transmembrane region" description="Helical" evidence="1">
    <location>
        <begin position="7"/>
        <end position="26"/>
    </location>
</feature>
<keyword evidence="1" id="KW-0812">Transmembrane</keyword>